<sequence>MAPGSRDARVVFACFSGEDSSQTGEATGEPRVARRSRSRHLSNAPGPAGQLAETELGHARYGSANRGRRSVFGPLKDIFPTEISARTGENLDDPRVPHRA</sequence>
<dbReference type="EMBL" id="OIVN01006354">
    <property type="protein sequence ID" value="SPD31302.1"/>
    <property type="molecule type" value="Genomic_DNA"/>
</dbReference>
<name>A0A2N9J2A1_FAGSY</name>
<accession>A0A2N9J2A1</accession>
<evidence type="ECO:0000313" key="2">
    <source>
        <dbReference type="EMBL" id="SPD31302.1"/>
    </source>
</evidence>
<dbReference type="AlphaFoldDB" id="A0A2N9J2A1"/>
<gene>
    <name evidence="2" type="ORF">FSB_LOCUS59184</name>
</gene>
<evidence type="ECO:0000256" key="1">
    <source>
        <dbReference type="SAM" id="MobiDB-lite"/>
    </source>
</evidence>
<protein>
    <submittedName>
        <fullName evidence="2">Uncharacterized protein</fullName>
    </submittedName>
</protein>
<organism evidence="2">
    <name type="scientific">Fagus sylvatica</name>
    <name type="common">Beechnut</name>
    <dbReference type="NCBI Taxonomy" id="28930"/>
    <lineage>
        <taxon>Eukaryota</taxon>
        <taxon>Viridiplantae</taxon>
        <taxon>Streptophyta</taxon>
        <taxon>Embryophyta</taxon>
        <taxon>Tracheophyta</taxon>
        <taxon>Spermatophyta</taxon>
        <taxon>Magnoliopsida</taxon>
        <taxon>eudicotyledons</taxon>
        <taxon>Gunneridae</taxon>
        <taxon>Pentapetalae</taxon>
        <taxon>rosids</taxon>
        <taxon>fabids</taxon>
        <taxon>Fagales</taxon>
        <taxon>Fagaceae</taxon>
        <taxon>Fagus</taxon>
    </lineage>
</organism>
<feature type="region of interest" description="Disordered" evidence="1">
    <location>
        <begin position="17"/>
        <end position="54"/>
    </location>
</feature>
<proteinExistence type="predicted"/>
<reference evidence="2" key="1">
    <citation type="submission" date="2018-02" db="EMBL/GenBank/DDBJ databases">
        <authorList>
            <person name="Cohen D.B."/>
            <person name="Kent A.D."/>
        </authorList>
    </citation>
    <scope>NUCLEOTIDE SEQUENCE</scope>
</reference>